<evidence type="ECO:0000256" key="1">
    <source>
        <dbReference type="SAM" id="Phobius"/>
    </source>
</evidence>
<dbReference type="InterPro" id="IPR045614">
    <property type="entry name" value="DUF6136"/>
</dbReference>
<feature type="transmembrane region" description="Helical" evidence="1">
    <location>
        <begin position="319"/>
        <end position="339"/>
    </location>
</feature>
<sequence>MNYWQFRYRIYRTFLHTWRESLQQISIALVALFPLAIQALPFLALVALGILADPSTEPRQYFITLWGYQLLLHSWVLLQRDGITAATYQPYLNSLPISRRKHRLIELRLMVYAANLLLLAPLAFWGYLAAIHEDQLLRVNADVWLNFLPLTALVVLSGYYSWIAVYRRYPWLSLLLMPLLLLPASSNLSIATILAIWLLALALEQTMGSPVRRVMTSLKQRGIRPAAGRLNRIFYFKADKQGWFTQLLRLVALLLLLIISDSFISQVSREVQSAVANTFCFFIAILLASKLIELQKLHETYHYYLAALPQSKKRRTMSAIVYLWLYSGIAFALIAWFQLFSLHNWALLLLFFSSAQIGILLNRRYFLAVPVIVALLLWLTSAS</sequence>
<keyword evidence="1" id="KW-1133">Transmembrane helix</keyword>
<accession>A0A094JF33</accession>
<feature type="transmembrane region" description="Helical" evidence="1">
    <location>
        <begin position="143"/>
        <end position="163"/>
    </location>
</feature>
<name>A0A094JF33_9GAMM</name>
<protein>
    <submittedName>
        <fullName evidence="2">Uncharacterized protein</fullName>
    </submittedName>
</protein>
<feature type="transmembrane region" description="Helical" evidence="1">
    <location>
        <begin position="366"/>
        <end position="382"/>
    </location>
</feature>
<reference evidence="2 3" key="1">
    <citation type="submission" date="2014-06" db="EMBL/GenBank/DDBJ databases">
        <title>Shewanella sp. YQH10.</title>
        <authorList>
            <person name="Liu Y."/>
            <person name="Zeng R."/>
        </authorList>
    </citation>
    <scope>NUCLEOTIDE SEQUENCE [LARGE SCALE GENOMIC DNA]</scope>
    <source>
        <strain evidence="2 3">YQH10</strain>
    </source>
</reference>
<dbReference type="EMBL" id="JPEO01000002">
    <property type="protein sequence ID" value="KFZ38540.1"/>
    <property type="molecule type" value="Genomic_DNA"/>
</dbReference>
<keyword evidence="3" id="KW-1185">Reference proteome</keyword>
<gene>
    <name evidence="2" type="ORF">HR45_03695</name>
</gene>
<dbReference type="Proteomes" id="UP000029264">
    <property type="component" value="Unassembled WGS sequence"/>
</dbReference>
<dbReference type="Pfam" id="PF19632">
    <property type="entry name" value="DUF6136"/>
    <property type="match status" value="1"/>
</dbReference>
<dbReference type="AlphaFoldDB" id="A0A094JF33"/>
<keyword evidence="1" id="KW-0472">Membrane</keyword>
<feature type="transmembrane region" description="Helical" evidence="1">
    <location>
        <begin position="274"/>
        <end position="292"/>
    </location>
</feature>
<feature type="transmembrane region" description="Helical" evidence="1">
    <location>
        <begin position="109"/>
        <end position="131"/>
    </location>
</feature>
<keyword evidence="1" id="KW-0812">Transmembrane</keyword>
<organism evidence="2 3">
    <name type="scientific">Shewanella mangrovi</name>
    <dbReference type="NCBI Taxonomy" id="1515746"/>
    <lineage>
        <taxon>Bacteria</taxon>
        <taxon>Pseudomonadati</taxon>
        <taxon>Pseudomonadota</taxon>
        <taxon>Gammaproteobacteria</taxon>
        <taxon>Alteromonadales</taxon>
        <taxon>Shewanellaceae</taxon>
        <taxon>Shewanella</taxon>
    </lineage>
</organism>
<proteinExistence type="predicted"/>
<evidence type="ECO:0000313" key="3">
    <source>
        <dbReference type="Proteomes" id="UP000029264"/>
    </source>
</evidence>
<dbReference type="RefSeq" id="WP_037439797.1">
    <property type="nucleotide sequence ID" value="NZ_JPEO01000002.1"/>
</dbReference>
<feature type="transmembrane region" description="Helical" evidence="1">
    <location>
        <begin position="27"/>
        <end position="52"/>
    </location>
</feature>
<feature type="transmembrane region" description="Helical" evidence="1">
    <location>
        <begin position="247"/>
        <end position="268"/>
    </location>
</feature>
<evidence type="ECO:0000313" key="2">
    <source>
        <dbReference type="EMBL" id="KFZ38540.1"/>
    </source>
</evidence>
<feature type="transmembrane region" description="Helical" evidence="1">
    <location>
        <begin position="175"/>
        <end position="203"/>
    </location>
</feature>
<comment type="caution">
    <text evidence="2">The sequence shown here is derived from an EMBL/GenBank/DDBJ whole genome shotgun (WGS) entry which is preliminary data.</text>
</comment>